<name>A0A194V2V9_CYTMA</name>
<dbReference type="AlphaFoldDB" id="A0A194V2V9"/>
<reference evidence="2" key="1">
    <citation type="submission" date="2014-12" db="EMBL/GenBank/DDBJ databases">
        <title>Genome Sequence of Valsa Canker Pathogens Uncovers a Specific Adaption of Colonization on Woody Bark.</title>
        <authorList>
            <person name="Yin Z."/>
            <person name="Liu H."/>
            <person name="Gao X."/>
            <person name="Li Z."/>
            <person name="Song N."/>
            <person name="Ke X."/>
            <person name="Dai Q."/>
            <person name="Wu Y."/>
            <person name="Sun Y."/>
            <person name="Xu J.-R."/>
            <person name="Kang Z.K."/>
            <person name="Wang L."/>
            <person name="Huang L."/>
        </authorList>
    </citation>
    <scope>NUCLEOTIDE SEQUENCE [LARGE SCALE GENOMIC DNA]</scope>
    <source>
        <strain evidence="2">SXYL134</strain>
    </source>
</reference>
<sequence length="244" mass="26714">MDNNINPDGDTSNTLAESVMGITTTTATAAAPPKTEAQQAFSPATMMISPPSGFTTSILRPSDAGTIPLQGNRIDTTSTFSTAVPVSTGSGLDKIHREQEERRRKEATCNDVYEDWAQCLGNCPGLCSENAGQDGVQCDCPRREREQERRRKEETCKEGYDDLTQCLDDCPGLCSESAGQNQVQCGCPRAKEERERRRKEETCEEVYEDLAQCLDNCPGLCSQNAGQVGIQCDCPRAKEWGWKG</sequence>
<dbReference type="Proteomes" id="UP000078576">
    <property type="component" value="Unassembled WGS sequence"/>
</dbReference>
<evidence type="ECO:0000313" key="2">
    <source>
        <dbReference type="Proteomes" id="UP000078576"/>
    </source>
</evidence>
<evidence type="ECO:0000313" key="1">
    <source>
        <dbReference type="EMBL" id="KUI58267.1"/>
    </source>
</evidence>
<proteinExistence type="predicted"/>
<gene>
    <name evidence="1" type="ORF">VP1G_05528</name>
</gene>
<dbReference type="EMBL" id="KN714710">
    <property type="protein sequence ID" value="KUI58267.1"/>
    <property type="molecule type" value="Genomic_DNA"/>
</dbReference>
<accession>A0A194V2V9</accession>
<keyword evidence="2" id="KW-1185">Reference proteome</keyword>
<protein>
    <submittedName>
        <fullName evidence="1">Uncharacterized protein</fullName>
    </submittedName>
</protein>
<organism evidence="1 2">
    <name type="scientific">Cytospora mali</name>
    <name type="common">Apple Valsa canker fungus</name>
    <name type="synonym">Valsa mali</name>
    <dbReference type="NCBI Taxonomy" id="578113"/>
    <lineage>
        <taxon>Eukaryota</taxon>
        <taxon>Fungi</taxon>
        <taxon>Dikarya</taxon>
        <taxon>Ascomycota</taxon>
        <taxon>Pezizomycotina</taxon>
        <taxon>Sordariomycetes</taxon>
        <taxon>Sordariomycetidae</taxon>
        <taxon>Diaporthales</taxon>
        <taxon>Cytosporaceae</taxon>
        <taxon>Cytospora</taxon>
    </lineage>
</organism>